<comment type="catalytic activity">
    <reaction evidence="6">
        <text>uridine(54) in tRNA = pseudouridine(54) in tRNA</text>
        <dbReference type="Rhea" id="RHEA:57876"/>
        <dbReference type="Rhea" id="RHEA-COMP:10193"/>
        <dbReference type="Rhea" id="RHEA-COMP:14141"/>
        <dbReference type="ChEBI" id="CHEBI:65314"/>
        <dbReference type="ChEBI" id="CHEBI:65315"/>
    </reaction>
</comment>
<dbReference type="EC" id="5.4.99.25" evidence="3"/>
<evidence type="ECO:0000313" key="12">
    <source>
        <dbReference type="Proteomes" id="UP000321408"/>
    </source>
</evidence>
<name>A0A5B9D8I7_9ARCH</name>
<dbReference type="FunFam" id="3.30.70.3190:FF:000001">
    <property type="entry name" value="tRNA pseudouridine synthase Pus10"/>
    <property type="match status" value="1"/>
</dbReference>
<dbReference type="InterPro" id="IPR020103">
    <property type="entry name" value="PsdUridine_synth_cat_dom_sf"/>
</dbReference>
<evidence type="ECO:0000256" key="4">
    <source>
        <dbReference type="ARBA" id="ARBA00022694"/>
    </source>
</evidence>
<keyword evidence="12" id="KW-1185">Reference proteome</keyword>
<evidence type="ECO:0000256" key="6">
    <source>
        <dbReference type="ARBA" id="ARBA00050950"/>
    </source>
</evidence>
<evidence type="ECO:0000256" key="1">
    <source>
        <dbReference type="ARBA" id="ARBA00000385"/>
    </source>
</evidence>
<dbReference type="GO" id="GO:0003723">
    <property type="term" value="F:RNA binding"/>
    <property type="evidence" value="ECO:0007669"/>
    <property type="project" value="InterPro"/>
</dbReference>
<evidence type="ECO:0000259" key="10">
    <source>
        <dbReference type="Pfam" id="PF22023"/>
    </source>
</evidence>
<evidence type="ECO:0000256" key="5">
    <source>
        <dbReference type="ARBA" id="ARBA00023235"/>
    </source>
</evidence>
<dbReference type="EMBL" id="CP042905">
    <property type="protein sequence ID" value="QEE15080.1"/>
    <property type="molecule type" value="Genomic_DNA"/>
</dbReference>
<dbReference type="RefSeq" id="WP_162306560.1">
    <property type="nucleotide sequence ID" value="NZ_CP042905.2"/>
</dbReference>
<dbReference type="GO" id="GO:0031119">
    <property type="term" value="P:tRNA pseudouridine synthesis"/>
    <property type="evidence" value="ECO:0007669"/>
    <property type="project" value="UniProtKB-ARBA"/>
</dbReference>
<dbReference type="InterPro" id="IPR036410">
    <property type="entry name" value="HSP_DnaJ_Cys-rich_dom_sf"/>
</dbReference>
<evidence type="ECO:0000256" key="2">
    <source>
        <dbReference type="ARBA" id="ARBA00009652"/>
    </source>
</evidence>
<evidence type="ECO:0000313" key="11">
    <source>
        <dbReference type="EMBL" id="QEE15080.1"/>
    </source>
</evidence>
<dbReference type="OrthoDB" id="10348at2157"/>
<dbReference type="FunFam" id="3.30.70.2510:FF:000001">
    <property type="entry name" value="tRNA pseudouridine synthase Pus10"/>
    <property type="match status" value="1"/>
</dbReference>
<dbReference type="GO" id="GO:0160148">
    <property type="term" value="F:tRNA pseudouridine(55) synthase activity"/>
    <property type="evidence" value="ECO:0007669"/>
    <property type="project" value="UniProtKB-EC"/>
</dbReference>
<protein>
    <recommendedName>
        <fullName evidence="3">tRNA pseudouridine(55) synthase</fullName>
        <ecNumber evidence="3">5.4.99.25</ecNumber>
    </recommendedName>
    <alternativeName>
        <fullName evidence="8">tRNA pseudouridine 54/55 synthase</fullName>
    </alternativeName>
</protein>
<dbReference type="PANTHER" id="PTHR21568">
    <property type="entry name" value="TRNA PSEUDOURIDINE SYNTHASE PUS10"/>
    <property type="match status" value="1"/>
</dbReference>
<proteinExistence type="inferred from homology"/>
<comment type="catalytic activity">
    <reaction evidence="1">
        <text>uridine(55) in tRNA = pseudouridine(55) in tRNA</text>
        <dbReference type="Rhea" id="RHEA:42532"/>
        <dbReference type="Rhea" id="RHEA-COMP:10101"/>
        <dbReference type="Rhea" id="RHEA-COMP:10102"/>
        <dbReference type="ChEBI" id="CHEBI:65314"/>
        <dbReference type="ChEBI" id="CHEBI:65315"/>
        <dbReference type="EC" id="5.4.99.25"/>
    </reaction>
</comment>
<sequence>MENRPISHEESQSEDLKEEEIQINYTNLSPSIYQKTIDLLKYNCLCNECLGRQFSYLGTATSNFERAHAILLGITMECHLLLSKTTFQERFMFYNQNPIEILDLLARRTNFIPARKIIDQFKDKEFIFSTLSNSSGTTEFNCQLCENILMPKNISEICNSINFKTREYDFSDFLIGTHLNAVQADKEDELRAKFNLKNGESFKANLNRLIGKELQDLWKKQPKYEQPGLMITINLELKGKMDFNLRSLPLYFKGRYKKWVRDLPQTHWHCFECHGKGFNKFTKKICTECGGTGDRYPSSIQDLIGNEFVKVTKGEEALFHGAGREDIDARCIGSGRSFIIEIRNPKIRKVELTEVAQNINKNNKTKIFVDSLISATKKDIIEIKRSSEYLRKNYNALVYFAQPISKNEFKENLQKAEEILNDKIINQRTPLRVVHRRSDKTRKKKIHSITGKYVDSRHGFFKINSQGGMYIKEMIHGDNGRTNPSLSKIFGNPMLCVELDVVEIEESK</sequence>
<feature type="domain" description="Pus10-like C-terminal" evidence="9">
    <location>
        <begin position="251"/>
        <end position="505"/>
    </location>
</feature>
<reference evidence="11 12" key="1">
    <citation type="journal article" date="2020" name="Nature">
        <title>Isolation of an archaeon at the prokaryote-eukaryote interface.</title>
        <authorList>
            <person name="Imachi H."/>
            <person name="Nobu M.K."/>
            <person name="Nakahara N."/>
            <person name="Morono Y."/>
            <person name="Ogawara M."/>
            <person name="Takaki Y."/>
            <person name="Takano Y."/>
            <person name="Uematsu K."/>
            <person name="Ikuta T."/>
            <person name="Ito M."/>
            <person name="Matsui Y."/>
            <person name="Miyazaki M."/>
            <person name="Murata K."/>
            <person name="Saito Y."/>
            <person name="Sakai S."/>
            <person name="Song C."/>
            <person name="Tasumi E."/>
            <person name="Yamanaka Y."/>
            <person name="Yamaguchi T."/>
            <person name="Kamagata Y."/>
            <person name="Tamaki H."/>
            <person name="Takai K."/>
        </authorList>
    </citation>
    <scope>NUCLEOTIDE SEQUENCE [LARGE SCALE GENOMIC DNA]</scope>
    <source>
        <strain evidence="11 12">MK-D1</strain>
    </source>
</reference>
<dbReference type="SUPFAM" id="SSF55120">
    <property type="entry name" value="Pseudouridine synthase"/>
    <property type="match status" value="1"/>
</dbReference>
<comment type="function">
    <text evidence="7">Responsible for synthesis of pseudouridine from uracil-54 and uracil-55 in the psi GC loop of transfer RNAs.</text>
</comment>
<evidence type="ECO:0000259" key="9">
    <source>
        <dbReference type="Pfam" id="PF21238"/>
    </source>
</evidence>
<dbReference type="PANTHER" id="PTHR21568:SF0">
    <property type="entry name" value="TRNA PSEUDOURIDINE SYNTHASE PUS10"/>
    <property type="match status" value="1"/>
</dbReference>
<dbReference type="Gene3D" id="3.30.70.2510">
    <property type="match status" value="1"/>
</dbReference>
<keyword evidence="5 11" id="KW-0413">Isomerase</keyword>
<comment type="similarity">
    <text evidence="2">Belongs to the pseudouridine synthase Pus10 family.</text>
</comment>
<organism evidence="11 12">
    <name type="scientific">Promethearchaeum syntrophicum</name>
    <dbReference type="NCBI Taxonomy" id="2594042"/>
    <lineage>
        <taxon>Archaea</taxon>
        <taxon>Promethearchaeati</taxon>
        <taxon>Promethearchaeota</taxon>
        <taxon>Promethearchaeia</taxon>
        <taxon>Promethearchaeales</taxon>
        <taxon>Promethearchaeaceae</taxon>
        <taxon>Promethearchaeum</taxon>
    </lineage>
</organism>
<dbReference type="NCBIfam" id="TIGR01213">
    <property type="entry name" value="pseudo_Pus10arc"/>
    <property type="match status" value="1"/>
</dbReference>
<feature type="domain" description="Pus10 THUMP" evidence="10">
    <location>
        <begin position="164"/>
        <end position="234"/>
    </location>
</feature>
<dbReference type="InterPro" id="IPR039894">
    <property type="entry name" value="Pus10-like"/>
</dbReference>
<dbReference type="Pfam" id="PF21238">
    <property type="entry name" value="Pus10_C"/>
    <property type="match status" value="1"/>
</dbReference>
<dbReference type="InterPro" id="IPR055174">
    <property type="entry name" value="Pus10_THUMP_arc"/>
</dbReference>
<dbReference type="InterPro" id="IPR048741">
    <property type="entry name" value="Pus10-like_C"/>
</dbReference>
<dbReference type="Proteomes" id="UP000321408">
    <property type="component" value="Chromosome"/>
</dbReference>
<dbReference type="Gene3D" id="3.30.70.3190">
    <property type="match status" value="1"/>
</dbReference>
<dbReference type="Pfam" id="PF22023">
    <property type="entry name" value="Pus10_THUMP_arc"/>
    <property type="match status" value="1"/>
</dbReference>
<dbReference type="KEGG" id="psyt:DSAG12_00903"/>
<dbReference type="SUPFAM" id="SSF57938">
    <property type="entry name" value="DnaJ/Hsp40 cysteine-rich domain"/>
    <property type="match status" value="1"/>
</dbReference>
<evidence type="ECO:0000256" key="7">
    <source>
        <dbReference type="ARBA" id="ARBA00058132"/>
    </source>
</evidence>
<dbReference type="GeneID" id="41328901"/>
<reference evidence="11 12" key="2">
    <citation type="journal article" date="2024" name="Int. J. Syst. Evol. Microbiol.">
        <title>Promethearchaeum syntrophicum gen. nov., sp. nov., an anaerobic, obligately syntrophic archaeon, the first isolate of the lineage 'Asgard' archaea, and proposal of the new archaeal phylum Promethearchaeota phyl. nov. and kingdom Promethearchaeati regn. nov.</title>
        <authorList>
            <person name="Imachi H."/>
            <person name="Nobu M.K."/>
            <person name="Kato S."/>
            <person name="Takaki Y."/>
            <person name="Miyazaki M."/>
            <person name="Miyata M."/>
            <person name="Ogawara M."/>
            <person name="Saito Y."/>
            <person name="Sakai S."/>
            <person name="Tahara Y.O."/>
            <person name="Takano Y."/>
            <person name="Tasumi E."/>
            <person name="Uematsu K."/>
            <person name="Yoshimura T."/>
            <person name="Itoh T."/>
            <person name="Ohkuma M."/>
            <person name="Takai K."/>
        </authorList>
    </citation>
    <scope>NUCLEOTIDE SEQUENCE [LARGE SCALE GENOMIC DNA]</scope>
    <source>
        <strain evidence="11 12">MK-D1</strain>
    </source>
</reference>
<keyword evidence="4" id="KW-0819">tRNA processing</keyword>
<accession>A0A5B9D8I7</accession>
<evidence type="ECO:0000256" key="3">
    <source>
        <dbReference type="ARBA" id="ARBA00012787"/>
    </source>
</evidence>
<gene>
    <name evidence="11" type="ORF">DSAG12_00903</name>
</gene>
<evidence type="ECO:0000256" key="8">
    <source>
        <dbReference type="ARBA" id="ARBA00082163"/>
    </source>
</evidence>
<dbReference type="AlphaFoldDB" id="A0A5B9D8I7"/>